<keyword evidence="3" id="KW-1185">Reference proteome</keyword>
<dbReference type="AlphaFoldDB" id="A0A8H4W0X9"/>
<feature type="domain" description="2EXR" evidence="1">
    <location>
        <begin position="7"/>
        <end position="93"/>
    </location>
</feature>
<evidence type="ECO:0000259" key="1">
    <source>
        <dbReference type="Pfam" id="PF20150"/>
    </source>
</evidence>
<dbReference type="OrthoDB" id="3438804at2759"/>
<gene>
    <name evidence="2" type="ORF">G7Y89_g11128</name>
</gene>
<proteinExistence type="predicted"/>
<accession>A0A8H4W0X9</accession>
<evidence type="ECO:0000313" key="3">
    <source>
        <dbReference type="Proteomes" id="UP000566819"/>
    </source>
</evidence>
<protein>
    <recommendedName>
        <fullName evidence="1">2EXR domain-containing protein</fullName>
    </recommendedName>
</protein>
<reference evidence="2 3" key="1">
    <citation type="submission" date="2020-03" db="EMBL/GenBank/DDBJ databases">
        <title>Draft Genome Sequence of Cudoniella acicularis.</title>
        <authorList>
            <person name="Buettner E."/>
            <person name="Kellner H."/>
        </authorList>
    </citation>
    <scope>NUCLEOTIDE SEQUENCE [LARGE SCALE GENOMIC DNA]</scope>
    <source>
        <strain evidence="2 3">DSM 108380</strain>
    </source>
</reference>
<name>A0A8H4W0X9_9HELO</name>
<dbReference type="InterPro" id="IPR045518">
    <property type="entry name" value="2EXR"/>
</dbReference>
<organism evidence="2 3">
    <name type="scientific">Cudoniella acicularis</name>
    <dbReference type="NCBI Taxonomy" id="354080"/>
    <lineage>
        <taxon>Eukaryota</taxon>
        <taxon>Fungi</taxon>
        <taxon>Dikarya</taxon>
        <taxon>Ascomycota</taxon>
        <taxon>Pezizomycotina</taxon>
        <taxon>Leotiomycetes</taxon>
        <taxon>Helotiales</taxon>
        <taxon>Tricladiaceae</taxon>
        <taxon>Cudoniella</taxon>
    </lineage>
</organism>
<dbReference type="Pfam" id="PF20150">
    <property type="entry name" value="2EXR"/>
    <property type="match status" value="1"/>
</dbReference>
<evidence type="ECO:0000313" key="2">
    <source>
        <dbReference type="EMBL" id="KAF4627029.1"/>
    </source>
</evidence>
<comment type="caution">
    <text evidence="2">The sequence shown here is derived from an EMBL/GenBank/DDBJ whole genome shotgun (WGS) entry which is preliminary data.</text>
</comment>
<dbReference type="EMBL" id="JAAMPI010001040">
    <property type="protein sequence ID" value="KAF4627029.1"/>
    <property type="molecule type" value="Genomic_DNA"/>
</dbReference>
<dbReference type="Proteomes" id="UP000566819">
    <property type="component" value="Unassembled WGS sequence"/>
</dbReference>
<sequence length="220" mass="24624">MSPDESFSLFPVLPAEIRFQIWEIALSTFIVVHLGPRPPKTGPERRIMSTDHSFIGQSCKEARKLMRITHCRVPIPPTVDTAPYGAAWVNFSQTTFLLGFAPPRTLDCLRIYVESVLLRWASYGLLIHSCKTLLASYPALREIIVLVPLRGISETQRRSVPTALDLHDMASQISRKTSIQGLPALDTKHLKFSADEFLTHESQRLGRAGPHLEIVVSEVA</sequence>